<feature type="transmembrane region" description="Helical" evidence="2">
    <location>
        <begin position="40"/>
        <end position="58"/>
    </location>
</feature>
<keyword evidence="2" id="KW-0812">Transmembrane</keyword>
<keyword evidence="4" id="KW-1185">Reference proteome</keyword>
<reference evidence="3 4" key="1">
    <citation type="submission" date="2020-06" db="EMBL/GenBank/DDBJ databases">
        <title>Transcriptomic and genomic resources for Thalictrum thalictroides and T. hernandezii: Facilitating candidate gene discovery in an emerging model plant lineage.</title>
        <authorList>
            <person name="Arias T."/>
            <person name="Riano-Pachon D.M."/>
            <person name="Di Stilio V.S."/>
        </authorList>
    </citation>
    <scope>NUCLEOTIDE SEQUENCE [LARGE SCALE GENOMIC DNA]</scope>
    <source>
        <strain evidence="4">cv. WT478/WT964</strain>
        <tissue evidence="3">Leaves</tissue>
    </source>
</reference>
<feature type="region of interest" description="Disordered" evidence="1">
    <location>
        <begin position="1"/>
        <end position="24"/>
    </location>
</feature>
<evidence type="ECO:0000256" key="1">
    <source>
        <dbReference type="SAM" id="MobiDB-lite"/>
    </source>
</evidence>
<proteinExistence type="predicted"/>
<dbReference type="AlphaFoldDB" id="A0A7J6VH41"/>
<name>A0A7J6VH41_THATH</name>
<sequence>GSKMGASLSTEEGMTADERTEWERATDQKRMITDRAAHRILYGAPMILAVYVITAMLGNIPCSATTTMTVLPLFLLLAGAFMVMTFSQAFFSLKEIGEWMARERVKRASKNGVETQDLSFVRFPPISYNGNLQYTLQKKYNLINKKSE</sequence>
<organism evidence="3 4">
    <name type="scientific">Thalictrum thalictroides</name>
    <name type="common">Rue-anemone</name>
    <name type="synonym">Anemone thalictroides</name>
    <dbReference type="NCBI Taxonomy" id="46969"/>
    <lineage>
        <taxon>Eukaryota</taxon>
        <taxon>Viridiplantae</taxon>
        <taxon>Streptophyta</taxon>
        <taxon>Embryophyta</taxon>
        <taxon>Tracheophyta</taxon>
        <taxon>Spermatophyta</taxon>
        <taxon>Magnoliopsida</taxon>
        <taxon>Ranunculales</taxon>
        <taxon>Ranunculaceae</taxon>
        <taxon>Thalictroideae</taxon>
        <taxon>Thalictrum</taxon>
    </lineage>
</organism>
<dbReference type="EMBL" id="JABWDY010032577">
    <property type="protein sequence ID" value="KAF5184097.1"/>
    <property type="molecule type" value="Genomic_DNA"/>
</dbReference>
<accession>A0A7J6VH41</accession>
<feature type="non-terminal residue" evidence="3">
    <location>
        <position position="1"/>
    </location>
</feature>
<gene>
    <name evidence="3" type="ORF">FRX31_026316</name>
</gene>
<comment type="caution">
    <text evidence="3">The sequence shown here is derived from an EMBL/GenBank/DDBJ whole genome shotgun (WGS) entry which is preliminary data.</text>
</comment>
<evidence type="ECO:0000256" key="2">
    <source>
        <dbReference type="SAM" id="Phobius"/>
    </source>
</evidence>
<feature type="transmembrane region" description="Helical" evidence="2">
    <location>
        <begin position="70"/>
        <end position="93"/>
    </location>
</feature>
<protein>
    <recommendedName>
        <fullName evidence="5">Transmembrane protein</fullName>
    </recommendedName>
</protein>
<evidence type="ECO:0000313" key="3">
    <source>
        <dbReference type="EMBL" id="KAF5184097.1"/>
    </source>
</evidence>
<keyword evidence="2" id="KW-0472">Membrane</keyword>
<keyword evidence="2" id="KW-1133">Transmembrane helix</keyword>
<dbReference type="Proteomes" id="UP000554482">
    <property type="component" value="Unassembled WGS sequence"/>
</dbReference>
<evidence type="ECO:0000313" key="4">
    <source>
        <dbReference type="Proteomes" id="UP000554482"/>
    </source>
</evidence>
<evidence type="ECO:0008006" key="5">
    <source>
        <dbReference type="Google" id="ProtNLM"/>
    </source>
</evidence>